<dbReference type="KEGG" id="csty:KN1_29050"/>
<keyword evidence="3" id="KW-1185">Reference proteome</keyword>
<dbReference type="Gene3D" id="3.40.50.11290">
    <property type="match status" value="1"/>
</dbReference>
<dbReference type="Proteomes" id="UP000825123">
    <property type="component" value="Chromosome"/>
</dbReference>
<dbReference type="AlphaFoldDB" id="A0A8D5ZH85"/>
<proteinExistence type="predicted"/>
<evidence type="ECO:0000259" key="1">
    <source>
        <dbReference type="Pfam" id="PF14403"/>
    </source>
</evidence>
<dbReference type="InterPro" id="IPR016450">
    <property type="entry name" value="UCP005522"/>
</dbReference>
<organism evidence="2 3">
    <name type="scientific">Stygiolobus caldivivus</name>
    <dbReference type="NCBI Taxonomy" id="2824673"/>
    <lineage>
        <taxon>Archaea</taxon>
        <taxon>Thermoproteota</taxon>
        <taxon>Thermoprotei</taxon>
        <taxon>Sulfolobales</taxon>
        <taxon>Sulfolobaceae</taxon>
        <taxon>Stygiolobus</taxon>
    </lineage>
</organism>
<dbReference type="EMBL" id="AP024597">
    <property type="protein sequence ID" value="BCU71608.1"/>
    <property type="molecule type" value="Genomic_DNA"/>
</dbReference>
<dbReference type="PANTHER" id="PTHR34595:SF7">
    <property type="entry name" value="SLL1039 PROTEIN"/>
    <property type="match status" value="1"/>
</dbReference>
<dbReference type="SUPFAM" id="SSF56059">
    <property type="entry name" value="Glutathione synthetase ATP-binding domain-like"/>
    <property type="match status" value="1"/>
</dbReference>
<name>A0A8D5ZH85_9CREN</name>
<reference evidence="2 3" key="1">
    <citation type="submission" date="2021-04" db="EMBL/GenBank/DDBJ databases">
        <title>Complete genome sequence of Stygiolobus sp. KN-1.</title>
        <authorList>
            <person name="Nakamura K."/>
            <person name="Sakai H."/>
            <person name="Kurosawa N."/>
        </authorList>
    </citation>
    <scope>NUCLEOTIDE SEQUENCE [LARGE SCALE GENOMIC DNA]</scope>
    <source>
        <strain evidence="2 3">KN-1</strain>
    </source>
</reference>
<accession>A0A8D5ZH85</accession>
<dbReference type="RefSeq" id="WP_221288450.1">
    <property type="nucleotide sequence ID" value="NZ_AP024597.1"/>
</dbReference>
<dbReference type="InterPro" id="IPR051680">
    <property type="entry name" value="ATP-dep_Glu-Cys_Ligase-2"/>
</dbReference>
<protein>
    <recommendedName>
        <fullName evidence="1">Circularly permuted ATP-grasp type 2 domain-containing protein</fullName>
    </recommendedName>
</protein>
<dbReference type="PIRSF" id="PIRSF005522">
    <property type="entry name" value="UCP005522"/>
    <property type="match status" value="1"/>
</dbReference>
<evidence type="ECO:0000313" key="3">
    <source>
        <dbReference type="Proteomes" id="UP000825123"/>
    </source>
</evidence>
<dbReference type="GeneID" id="66164619"/>
<feature type="domain" description="Circularly permuted ATP-grasp type 2" evidence="1">
    <location>
        <begin position="66"/>
        <end position="413"/>
    </location>
</feature>
<sequence length="437" mass="50268">MISFKKINSSAFVEYYDERYKQIISDVENSKDYFKYVKLVNELAYREGFTFYTSYYYRSIKVDPLPRVLTQDEFSLISDGLKRRGMAINKFLYSWYHGDKVVVPEEIIKSSVYFRPEMMGFDPPKGTYVYIFGEDLVKVQGIPYILEDNVRIPSGMSYAIKSVELTNRVFNDIYSIKGSTGDGLRKLRTTLEKASDTRDPVIVILTEGTYNSAYFEHKFYSDNLEIILAEPSDIKVKDGEVVVKTVDEGEVHVDVIYRRIEDLDILTPGLMNAYLRGRVNIVNAPGTGIADDKITFCFMPKIMDFLGIKEVIRQPFSLPLEATEEHFEKEIEKFVIKRREGYGGSGTYVLKDLPLEERIRVLKEARNYPEEFMVQETLDFDTVVSAIDDNFYQTYADIRVFMFNGETSTSVLSRVAPFGSRITNNSSGGLVKPVWIL</sequence>
<gene>
    <name evidence="2" type="ORF">KN1_29050</name>
</gene>
<dbReference type="InterPro" id="IPR025841">
    <property type="entry name" value="CP_ATPgrasp_2"/>
</dbReference>
<evidence type="ECO:0000313" key="2">
    <source>
        <dbReference type="EMBL" id="BCU71608.1"/>
    </source>
</evidence>
<dbReference type="PANTHER" id="PTHR34595">
    <property type="entry name" value="BLR5612 PROTEIN"/>
    <property type="match status" value="1"/>
</dbReference>
<dbReference type="Pfam" id="PF14403">
    <property type="entry name" value="CP_ATPgrasp_2"/>
    <property type="match status" value="1"/>
</dbReference>